<keyword evidence="5" id="KW-0963">Cytoplasm</keyword>
<dbReference type="Proteomes" id="UP000192578">
    <property type="component" value="Unassembled WGS sequence"/>
</dbReference>
<dbReference type="InterPro" id="IPR036717">
    <property type="entry name" value="GFRP_sf"/>
</dbReference>
<evidence type="ECO:0000256" key="2">
    <source>
        <dbReference type="ARBA" id="ARBA00004514"/>
    </source>
</evidence>
<evidence type="ECO:0000256" key="6">
    <source>
        <dbReference type="ARBA" id="ARBA00023136"/>
    </source>
</evidence>
<dbReference type="GO" id="GO:0044549">
    <property type="term" value="F:GTP cyclohydrolase binding"/>
    <property type="evidence" value="ECO:0007669"/>
    <property type="project" value="TreeGrafter"/>
</dbReference>
<dbReference type="AlphaFoldDB" id="A0A1W0WWI5"/>
<dbReference type="GO" id="GO:0031965">
    <property type="term" value="C:nuclear membrane"/>
    <property type="evidence" value="ECO:0007669"/>
    <property type="project" value="UniProtKB-SubCell"/>
</dbReference>
<dbReference type="GO" id="GO:0009890">
    <property type="term" value="P:negative regulation of biosynthetic process"/>
    <property type="evidence" value="ECO:0007669"/>
    <property type="project" value="InterPro"/>
</dbReference>
<evidence type="ECO:0000313" key="10">
    <source>
        <dbReference type="Proteomes" id="UP000192578"/>
    </source>
</evidence>
<dbReference type="Pfam" id="PF06399">
    <property type="entry name" value="GFRP"/>
    <property type="match status" value="1"/>
</dbReference>
<dbReference type="EMBL" id="MTYJ01000038">
    <property type="protein sequence ID" value="OQV19545.1"/>
    <property type="molecule type" value="Genomic_DNA"/>
</dbReference>
<keyword evidence="10" id="KW-1185">Reference proteome</keyword>
<dbReference type="SUPFAM" id="SSF69761">
    <property type="entry name" value="GTP cyclohydrolase I feedback regulatory protein, GFRP"/>
    <property type="match status" value="1"/>
</dbReference>
<dbReference type="InterPro" id="IPR009112">
    <property type="entry name" value="GTP_CycHdrlase_I_reg"/>
</dbReference>
<dbReference type="PANTHER" id="PTHR16852:SF2">
    <property type="entry name" value="GTP CYCLOHYDROLASE 1 FEEDBACK REGULATORY PROTEIN"/>
    <property type="match status" value="1"/>
</dbReference>
<evidence type="ECO:0000313" key="9">
    <source>
        <dbReference type="EMBL" id="OQV19545.1"/>
    </source>
</evidence>
<evidence type="ECO:0000256" key="4">
    <source>
        <dbReference type="ARBA" id="ARBA00020099"/>
    </source>
</evidence>
<sequence>MNNGKASSSSSGSSSSKRMPYIVVKNCGNNQETIVGDPYSDAELMKYLNAVQKSVEYKRSYIYVTADEPRVILNKLESRGYKVLAMAATAMKDRGYDQLYENVMWTLHKPVEPPKYAAAVDDYPTKSRSS</sequence>
<accession>A0A1W0WWI5</accession>
<keyword evidence="6" id="KW-0472">Membrane</keyword>
<name>A0A1W0WWI5_HYPEX</name>
<dbReference type="Gene3D" id="3.30.1410.10">
    <property type="entry name" value="GTP cyclohydrolase I feedback regulatory protein GFRP"/>
    <property type="match status" value="1"/>
</dbReference>
<proteinExistence type="inferred from homology"/>
<evidence type="ECO:0000256" key="1">
    <source>
        <dbReference type="ARBA" id="ARBA00004126"/>
    </source>
</evidence>
<dbReference type="OrthoDB" id="64291at2759"/>
<dbReference type="GO" id="GO:0005829">
    <property type="term" value="C:cytosol"/>
    <property type="evidence" value="ECO:0007669"/>
    <property type="project" value="UniProtKB-SubCell"/>
</dbReference>
<organism evidence="9 10">
    <name type="scientific">Hypsibius exemplaris</name>
    <name type="common">Freshwater tardigrade</name>
    <dbReference type="NCBI Taxonomy" id="2072580"/>
    <lineage>
        <taxon>Eukaryota</taxon>
        <taxon>Metazoa</taxon>
        <taxon>Ecdysozoa</taxon>
        <taxon>Tardigrada</taxon>
        <taxon>Eutardigrada</taxon>
        <taxon>Parachela</taxon>
        <taxon>Hypsibioidea</taxon>
        <taxon>Hypsibiidae</taxon>
        <taxon>Hypsibius</taxon>
    </lineage>
</organism>
<dbReference type="PANTHER" id="PTHR16852">
    <property type="entry name" value="GTP CYCLOHYDROLASE 1 FEEDBACK REGULATORY PROTEIN"/>
    <property type="match status" value="1"/>
</dbReference>
<keyword evidence="7" id="KW-0539">Nucleus</keyword>
<protein>
    <recommendedName>
        <fullName evidence="4">GTP cyclohydrolase 1 feedback regulatory protein</fullName>
    </recommendedName>
    <alternativeName>
        <fullName evidence="8">GTP cyclohydrolase I feedback regulatory protein</fullName>
    </alternativeName>
</protein>
<comment type="similarity">
    <text evidence="3">Belongs to the GFRP family.</text>
</comment>
<evidence type="ECO:0000256" key="3">
    <source>
        <dbReference type="ARBA" id="ARBA00007605"/>
    </source>
</evidence>
<evidence type="ECO:0000256" key="5">
    <source>
        <dbReference type="ARBA" id="ARBA00022490"/>
    </source>
</evidence>
<comment type="subcellular location">
    <subcellularLocation>
        <location evidence="2">Cytoplasm</location>
        <location evidence="2">Cytosol</location>
    </subcellularLocation>
    <subcellularLocation>
        <location evidence="1">Nucleus membrane</location>
    </subcellularLocation>
</comment>
<reference evidence="10" key="1">
    <citation type="submission" date="2017-01" db="EMBL/GenBank/DDBJ databases">
        <title>Comparative genomics of anhydrobiosis in the tardigrade Hypsibius dujardini.</title>
        <authorList>
            <person name="Yoshida Y."/>
            <person name="Koutsovoulos G."/>
            <person name="Laetsch D."/>
            <person name="Stevens L."/>
            <person name="Kumar S."/>
            <person name="Horikawa D."/>
            <person name="Ishino K."/>
            <person name="Komine S."/>
            <person name="Tomita M."/>
            <person name="Blaxter M."/>
            <person name="Arakawa K."/>
        </authorList>
    </citation>
    <scope>NUCLEOTIDE SEQUENCE [LARGE SCALE GENOMIC DNA]</scope>
    <source>
        <strain evidence="10">Z151</strain>
    </source>
</reference>
<dbReference type="FunFam" id="3.30.1410.10:FF:000001">
    <property type="entry name" value="GTP cyclohydrolase 1 feedback regulatory protein"/>
    <property type="match status" value="1"/>
</dbReference>
<evidence type="ECO:0000256" key="7">
    <source>
        <dbReference type="ARBA" id="ARBA00023242"/>
    </source>
</evidence>
<evidence type="ECO:0000256" key="8">
    <source>
        <dbReference type="ARBA" id="ARBA00032599"/>
    </source>
</evidence>
<comment type="caution">
    <text evidence="9">The sequence shown here is derived from an EMBL/GenBank/DDBJ whole genome shotgun (WGS) entry which is preliminary data.</text>
</comment>
<gene>
    <name evidence="9" type="ORF">BV898_06532</name>
</gene>